<evidence type="ECO:0000313" key="2">
    <source>
        <dbReference type="EMBL" id="WFN36049.1"/>
    </source>
</evidence>
<dbReference type="InterPro" id="IPR002831">
    <property type="entry name" value="Tscrpt_reg_TrmB_N"/>
</dbReference>
<dbReference type="AlphaFoldDB" id="A0AAF0FW33"/>
<dbReference type="Gene3D" id="1.10.10.10">
    <property type="entry name" value="Winged helix-like DNA-binding domain superfamily/Winged helix DNA-binding domain"/>
    <property type="match status" value="1"/>
</dbReference>
<dbReference type="InterPro" id="IPR036388">
    <property type="entry name" value="WH-like_DNA-bd_sf"/>
</dbReference>
<dbReference type="RefSeq" id="WP_278098887.1">
    <property type="nucleotide sequence ID" value="NZ_CP091092.1"/>
</dbReference>
<dbReference type="Pfam" id="PF01978">
    <property type="entry name" value="TrmB"/>
    <property type="match status" value="1"/>
</dbReference>
<feature type="domain" description="Transcription regulator TrmB N-terminal" evidence="1">
    <location>
        <begin position="20"/>
        <end position="92"/>
    </location>
</feature>
<keyword evidence="3" id="KW-1185">Reference proteome</keyword>
<sequence length="125" mass="14388">MKLEKVLTFTEKEEELATLLTDVGLKRNVAKVLVYLANTNEATSRDIERGTDLRQPEVSIAMRTLNEKEWIENRESKAESKGRPVKIYCLSKPAKDIIDTIESDKKEEIETQLKLIQKIREILVS</sequence>
<evidence type="ECO:0000259" key="1">
    <source>
        <dbReference type="Pfam" id="PF01978"/>
    </source>
</evidence>
<gene>
    <name evidence="2" type="ORF">L1994_07795</name>
</gene>
<dbReference type="SUPFAM" id="SSF46785">
    <property type="entry name" value="Winged helix' DNA-binding domain"/>
    <property type="match status" value="1"/>
</dbReference>
<dbReference type="PIRSF" id="PIRSF037373">
    <property type="entry name" value="UCP037373_trxn_reg"/>
    <property type="match status" value="1"/>
</dbReference>
<reference evidence="2" key="1">
    <citation type="submission" date="2022-01" db="EMBL/GenBank/DDBJ databases">
        <title>Complete genome of Methanomicrobium antiquum DSM 21220.</title>
        <authorList>
            <person name="Chen S.-C."/>
            <person name="You Y.-T."/>
            <person name="Zhou Y.-Z."/>
            <person name="Lai M.-C."/>
        </authorList>
    </citation>
    <scope>NUCLEOTIDE SEQUENCE</scope>
    <source>
        <strain evidence="2">DSM 21220</strain>
    </source>
</reference>
<accession>A0AAF0FW33</accession>
<dbReference type="GeneID" id="79950291"/>
<evidence type="ECO:0000313" key="3">
    <source>
        <dbReference type="Proteomes" id="UP001218895"/>
    </source>
</evidence>
<dbReference type="EMBL" id="CP091092">
    <property type="protein sequence ID" value="WFN36049.1"/>
    <property type="molecule type" value="Genomic_DNA"/>
</dbReference>
<dbReference type="InterPro" id="IPR036390">
    <property type="entry name" value="WH_DNA-bd_sf"/>
</dbReference>
<organism evidence="2 3">
    <name type="scientific">Methanomicrobium antiquum</name>
    <dbReference type="NCBI Taxonomy" id="487686"/>
    <lineage>
        <taxon>Archaea</taxon>
        <taxon>Methanobacteriati</taxon>
        <taxon>Methanobacteriota</taxon>
        <taxon>Stenosarchaea group</taxon>
        <taxon>Methanomicrobia</taxon>
        <taxon>Methanomicrobiales</taxon>
        <taxon>Methanomicrobiaceae</taxon>
        <taxon>Methanomicrobium</taxon>
    </lineage>
</organism>
<name>A0AAF0FW33_9EURY</name>
<proteinExistence type="predicted"/>
<dbReference type="Proteomes" id="UP001218895">
    <property type="component" value="Chromosome"/>
</dbReference>
<dbReference type="KEGG" id="manq:L1994_07795"/>
<protein>
    <submittedName>
        <fullName evidence="2">ArsR family transcriptional regulator</fullName>
    </submittedName>
</protein>
<dbReference type="InterPro" id="IPR017185">
    <property type="entry name" value="UCP037373_trxn_reg"/>
</dbReference>